<dbReference type="Proteomes" id="UP000010798">
    <property type="component" value="Chromosome"/>
</dbReference>
<dbReference type="HOGENOM" id="CLU_2525733_0_0_0"/>
<gene>
    <name evidence="1" type="ordered locus">Sinac_1425</name>
</gene>
<proteinExistence type="predicted"/>
<organism evidence="1 2">
    <name type="scientific">Singulisphaera acidiphila (strain ATCC BAA-1392 / DSM 18658 / VKM B-2454 / MOB10)</name>
    <dbReference type="NCBI Taxonomy" id="886293"/>
    <lineage>
        <taxon>Bacteria</taxon>
        <taxon>Pseudomonadati</taxon>
        <taxon>Planctomycetota</taxon>
        <taxon>Planctomycetia</taxon>
        <taxon>Isosphaerales</taxon>
        <taxon>Isosphaeraceae</taxon>
        <taxon>Singulisphaera</taxon>
    </lineage>
</organism>
<accession>L0D982</accession>
<evidence type="ECO:0000313" key="1">
    <source>
        <dbReference type="EMBL" id="AGA25807.1"/>
    </source>
</evidence>
<keyword evidence="2" id="KW-1185">Reference proteome</keyword>
<dbReference type="EMBL" id="CP003364">
    <property type="protein sequence ID" value="AGA25807.1"/>
    <property type="molecule type" value="Genomic_DNA"/>
</dbReference>
<dbReference type="KEGG" id="saci:Sinac_1425"/>
<dbReference type="AlphaFoldDB" id="L0D982"/>
<protein>
    <submittedName>
        <fullName evidence="1">Uncharacterized protein</fullName>
    </submittedName>
</protein>
<name>L0D982_SINAD</name>
<evidence type="ECO:0000313" key="2">
    <source>
        <dbReference type="Proteomes" id="UP000010798"/>
    </source>
</evidence>
<sequence length="84" mass="9883">MPATVLGVVASDYFLIEPRVARAYENSSRWVPSRSRTNSQRIDARFGKVMYMFCGSRRATTQSLSPRRVKLCRTRFPRLRRDWL</sequence>
<reference evidence="1 2" key="1">
    <citation type="submission" date="2012-02" db="EMBL/GenBank/DDBJ databases">
        <title>Complete sequence of chromosome of Singulisphaera acidiphila DSM 18658.</title>
        <authorList>
            <consortium name="US DOE Joint Genome Institute (JGI-PGF)"/>
            <person name="Lucas S."/>
            <person name="Copeland A."/>
            <person name="Lapidus A."/>
            <person name="Glavina del Rio T."/>
            <person name="Dalin E."/>
            <person name="Tice H."/>
            <person name="Bruce D."/>
            <person name="Goodwin L."/>
            <person name="Pitluck S."/>
            <person name="Peters L."/>
            <person name="Ovchinnikova G."/>
            <person name="Chertkov O."/>
            <person name="Kyrpides N."/>
            <person name="Mavromatis K."/>
            <person name="Ivanova N."/>
            <person name="Brettin T."/>
            <person name="Detter J.C."/>
            <person name="Han C."/>
            <person name="Larimer F."/>
            <person name="Land M."/>
            <person name="Hauser L."/>
            <person name="Markowitz V."/>
            <person name="Cheng J.-F."/>
            <person name="Hugenholtz P."/>
            <person name="Woyke T."/>
            <person name="Wu D."/>
            <person name="Tindall B."/>
            <person name="Pomrenke H."/>
            <person name="Brambilla E."/>
            <person name="Klenk H.-P."/>
            <person name="Eisen J.A."/>
        </authorList>
    </citation>
    <scope>NUCLEOTIDE SEQUENCE [LARGE SCALE GENOMIC DNA]</scope>
    <source>
        <strain evidence="2">ATCC BAA-1392 / DSM 18658 / VKM B-2454 / MOB10</strain>
    </source>
</reference>